<comment type="caution">
    <text evidence="3">The sequence shown here is derived from an EMBL/GenBank/DDBJ whole genome shotgun (WGS) entry which is preliminary data.</text>
</comment>
<keyword evidence="1" id="KW-1133">Transmembrane helix</keyword>
<accession>A0A8J3G5L9</accession>
<evidence type="ECO:0000256" key="2">
    <source>
        <dbReference type="SAM" id="SignalP"/>
    </source>
</evidence>
<feature type="transmembrane region" description="Helical" evidence="1">
    <location>
        <begin position="153"/>
        <end position="176"/>
    </location>
</feature>
<reference evidence="3" key="1">
    <citation type="journal article" date="2014" name="Int. J. Syst. Evol. Microbiol.">
        <title>Complete genome sequence of Corynebacterium casei LMG S-19264T (=DSM 44701T), isolated from a smear-ripened cheese.</title>
        <authorList>
            <consortium name="US DOE Joint Genome Institute (JGI-PGF)"/>
            <person name="Walter F."/>
            <person name="Albersmeier A."/>
            <person name="Kalinowski J."/>
            <person name="Ruckert C."/>
        </authorList>
    </citation>
    <scope>NUCLEOTIDE SEQUENCE</scope>
    <source>
        <strain evidence="3">KCTC 23224</strain>
    </source>
</reference>
<name>A0A8J3G5L9_9BACT</name>
<protein>
    <recommendedName>
        <fullName evidence="5">Oxygen tolerance</fullName>
    </recommendedName>
</protein>
<dbReference type="EMBL" id="BMYF01000013">
    <property type="protein sequence ID" value="GHB40786.1"/>
    <property type="molecule type" value="Genomic_DNA"/>
</dbReference>
<organism evidence="3 4">
    <name type="scientific">Mongoliitalea lutea</name>
    <dbReference type="NCBI Taxonomy" id="849756"/>
    <lineage>
        <taxon>Bacteria</taxon>
        <taxon>Pseudomonadati</taxon>
        <taxon>Bacteroidota</taxon>
        <taxon>Cytophagia</taxon>
        <taxon>Cytophagales</taxon>
        <taxon>Cyclobacteriaceae</taxon>
        <taxon>Mongoliitalea</taxon>
    </lineage>
</organism>
<dbReference type="RefSeq" id="WP_229800602.1">
    <property type="nucleotide sequence ID" value="NZ_BMYF01000013.1"/>
</dbReference>
<evidence type="ECO:0000256" key="1">
    <source>
        <dbReference type="SAM" id="Phobius"/>
    </source>
</evidence>
<dbReference type="AlphaFoldDB" id="A0A8J3G5L9"/>
<evidence type="ECO:0008006" key="5">
    <source>
        <dbReference type="Google" id="ProtNLM"/>
    </source>
</evidence>
<keyword evidence="4" id="KW-1185">Reference proteome</keyword>
<dbReference type="Proteomes" id="UP000642809">
    <property type="component" value="Unassembled WGS sequence"/>
</dbReference>
<evidence type="ECO:0000313" key="4">
    <source>
        <dbReference type="Proteomes" id="UP000642809"/>
    </source>
</evidence>
<feature type="signal peptide" evidence="2">
    <location>
        <begin position="1"/>
        <end position="21"/>
    </location>
</feature>
<evidence type="ECO:0000313" key="3">
    <source>
        <dbReference type="EMBL" id="GHB40786.1"/>
    </source>
</evidence>
<keyword evidence="1" id="KW-0472">Membrane</keyword>
<feature type="chain" id="PRO_5035323331" description="Oxygen tolerance" evidence="2">
    <location>
        <begin position="22"/>
        <end position="298"/>
    </location>
</feature>
<proteinExistence type="predicted"/>
<sequence length="298" mass="33998">MAKLVSIIACILFTFALPSFGQEVKVDGYFMQDSAKLGERVAYVLKATYPREKNIVFADTTFDFGPFVLLEKKSFISSTTDGITLDSAIYFVSNFSLDPVSSLAVPVYEVFKYDSLKYYPEEASINLQLTIAEIPQEPIFLPNNVYQPISGDFNYPLLIGVLVGIAILAGIVIFFFGKQLGHQWQLWLEKRKYKRFEKRWEEAQTAFASNPSTENADQLLGLWKAYMEHLNQKPFSDWTTTEIADFLENKDIIKDFRAIELIIYAGKQGEDLPRACQNLMSICTNSFQQKITSTDERK</sequence>
<keyword evidence="2" id="KW-0732">Signal</keyword>
<gene>
    <name evidence="3" type="ORF">GCM10008106_22380</name>
</gene>
<keyword evidence="1" id="KW-0812">Transmembrane</keyword>
<reference evidence="3" key="2">
    <citation type="submission" date="2020-09" db="EMBL/GenBank/DDBJ databases">
        <authorList>
            <person name="Sun Q."/>
            <person name="Kim S."/>
        </authorList>
    </citation>
    <scope>NUCLEOTIDE SEQUENCE</scope>
    <source>
        <strain evidence="3">KCTC 23224</strain>
    </source>
</reference>